<keyword evidence="4" id="KW-1185">Reference proteome</keyword>
<proteinExistence type="predicted"/>
<dbReference type="AlphaFoldDB" id="A0A1T5HV29"/>
<reference evidence="1 4" key="2">
    <citation type="submission" date="2024-01" db="EMBL/GenBank/DDBJ databases">
        <title>Active colonisers of the gastrointestinal tract of Atlantic salmon farmed in a warm water region.</title>
        <authorList>
            <person name="Bowman J.P."/>
        </authorList>
    </citation>
    <scope>NUCLEOTIDE SEQUENCE [LARGE SCALE GENOMIC DNA]</scope>
    <source>
        <strain evidence="1 4">S4MW1</strain>
    </source>
</reference>
<accession>A0A1T5HV29</accession>
<evidence type="ECO:0000313" key="1">
    <source>
        <dbReference type="EMBL" id="MEC6898667.1"/>
    </source>
</evidence>
<dbReference type="Proteomes" id="UP001339429">
    <property type="component" value="Unassembled WGS sequence"/>
</dbReference>
<dbReference type="InterPro" id="IPR023393">
    <property type="entry name" value="START-like_dom_sf"/>
</dbReference>
<sequence length="164" mass="18822">MTIHSISIELTANAPKNVLFALLSDHEQLHRFFNANYILLRAGKPHNNGIGAIREVNNGFFTYQEQIIDFKENEHLHYKIITGAPIAEHGSWIKFISINTEQTKIQYHMTFSPKFIGTGWLIKQHIHRFIKLALVKLIHFSETNPQLINQAIAKDPSTNVNPKI</sequence>
<dbReference type="SUPFAM" id="SSF55961">
    <property type="entry name" value="Bet v1-like"/>
    <property type="match status" value="1"/>
</dbReference>
<dbReference type="EMBL" id="FUZI01000001">
    <property type="protein sequence ID" value="SKC30674.1"/>
    <property type="molecule type" value="Genomic_DNA"/>
</dbReference>
<reference evidence="2 3" key="1">
    <citation type="submission" date="2017-02" db="EMBL/GenBank/DDBJ databases">
        <authorList>
            <person name="Peterson S.W."/>
        </authorList>
    </citation>
    <scope>NUCLEOTIDE SEQUENCE [LARGE SCALE GENOMIC DNA]</scope>
    <source>
        <strain evidence="2">Type strain: NCCB 100098</strain>
        <strain evidence="3">type strain: NCCB 100098</strain>
    </source>
</reference>
<evidence type="ECO:0000313" key="2">
    <source>
        <dbReference type="EMBL" id="SKC30674.1"/>
    </source>
</evidence>
<gene>
    <name evidence="2" type="ORF">CZ809_00150</name>
    <name evidence="1" type="ORF">VXS00_08460</name>
</gene>
<name>A0A1T5HV29_9GAMM</name>
<organism evidence="2 3">
    <name type="scientific">Photobacterium piscicola</name>
    <dbReference type="NCBI Taxonomy" id="1378299"/>
    <lineage>
        <taxon>Bacteria</taxon>
        <taxon>Pseudomonadati</taxon>
        <taxon>Pseudomonadota</taxon>
        <taxon>Gammaproteobacteria</taxon>
        <taxon>Vibrionales</taxon>
        <taxon>Vibrionaceae</taxon>
        <taxon>Photobacterium</taxon>
    </lineage>
</organism>
<dbReference type="RefSeq" id="WP_235865752.1">
    <property type="nucleotide sequence ID" value="NZ_CP175535.1"/>
</dbReference>
<dbReference type="Gene3D" id="3.30.530.20">
    <property type="match status" value="1"/>
</dbReference>
<dbReference type="EMBL" id="JAYXUD010000005">
    <property type="protein sequence ID" value="MEC6898667.1"/>
    <property type="molecule type" value="Genomic_DNA"/>
</dbReference>
<evidence type="ECO:0000313" key="3">
    <source>
        <dbReference type="Proteomes" id="UP000189966"/>
    </source>
</evidence>
<dbReference type="CDD" id="cd07821">
    <property type="entry name" value="PYR_PYL_RCAR_like"/>
    <property type="match status" value="1"/>
</dbReference>
<dbReference type="Proteomes" id="UP000189966">
    <property type="component" value="Unassembled WGS sequence"/>
</dbReference>
<evidence type="ECO:0000313" key="4">
    <source>
        <dbReference type="Proteomes" id="UP001339429"/>
    </source>
</evidence>
<protein>
    <submittedName>
        <fullName evidence="1">SRPBCC family protein</fullName>
    </submittedName>
</protein>